<organism evidence="2 3">
    <name type="scientific">Chlorobium phaeovibrioides</name>
    <dbReference type="NCBI Taxonomy" id="1094"/>
    <lineage>
        <taxon>Bacteria</taxon>
        <taxon>Pseudomonadati</taxon>
        <taxon>Chlorobiota</taxon>
        <taxon>Chlorobiia</taxon>
        <taxon>Chlorobiales</taxon>
        <taxon>Chlorobiaceae</taxon>
        <taxon>Chlorobium/Pelodictyon group</taxon>
        <taxon>Chlorobium</taxon>
    </lineage>
</organism>
<protein>
    <recommendedName>
        <fullName evidence="4">Soluble ligand binding domain-containing protein</fullName>
    </recommendedName>
</protein>
<keyword evidence="1" id="KW-0472">Membrane</keyword>
<evidence type="ECO:0000313" key="2">
    <source>
        <dbReference type="EMBL" id="MWV54944.1"/>
    </source>
</evidence>
<dbReference type="PANTHER" id="PTHR33619:SF3">
    <property type="entry name" value="POLYSACCHARIDE EXPORT PROTEIN GFCE-RELATED"/>
    <property type="match status" value="1"/>
</dbReference>
<dbReference type="EMBL" id="WUBZ01000027">
    <property type="protein sequence ID" value="MWV54944.1"/>
    <property type="molecule type" value="Genomic_DNA"/>
</dbReference>
<feature type="transmembrane region" description="Helical" evidence="1">
    <location>
        <begin position="180"/>
        <end position="197"/>
    </location>
</feature>
<dbReference type="Proteomes" id="UP000489351">
    <property type="component" value="Unassembled WGS sequence"/>
</dbReference>
<dbReference type="PANTHER" id="PTHR33619">
    <property type="entry name" value="POLYSACCHARIDE EXPORT PROTEIN GFCE-RELATED"/>
    <property type="match status" value="1"/>
</dbReference>
<proteinExistence type="predicted"/>
<evidence type="ECO:0008006" key="4">
    <source>
        <dbReference type="Google" id="ProtNLM"/>
    </source>
</evidence>
<comment type="caution">
    <text evidence="2">The sequence shown here is derived from an EMBL/GenBank/DDBJ whole genome shotgun (WGS) entry which is preliminary data.</text>
</comment>
<gene>
    <name evidence="2" type="ORF">GJ685_07720</name>
</gene>
<reference evidence="2 3" key="1">
    <citation type="submission" date="2019-11" db="EMBL/GenBank/DDBJ databases">
        <title>Green- and brown-colored morphotypes of Chlorobia in the stratified aquatic ecosystems of Kandalaksha Gulf (White Sea): A model for study of the accessory genome evolution.</title>
        <authorList>
            <person name="Grouzdev D.S."/>
        </authorList>
    </citation>
    <scope>NUCLEOTIDE SEQUENCE [LARGE SCALE GENOMIC DNA]</scope>
    <source>
        <strain evidence="2 3">ZM</strain>
    </source>
</reference>
<accession>A0ABW9UTA2</accession>
<dbReference type="Gene3D" id="3.10.560.10">
    <property type="entry name" value="Outer membrane lipoprotein wza domain like"/>
    <property type="match status" value="1"/>
</dbReference>
<dbReference type="InterPro" id="IPR049712">
    <property type="entry name" value="Poly_export"/>
</dbReference>
<keyword evidence="1" id="KW-0812">Transmembrane</keyword>
<sequence>MASNNNTSTTEPMRTNLKKIVAMLLLVQTVASPFAAITALAAPFDSPLLNNPSRSYSSSYSQQSSAPSFGVPLDTYFTDSMGNILMYVNVLGEVVKPGQHIVRQDSDLGTIYAVVGGANDAANMKKVRVMRYRPEKDEPLTHTVNLKSYLETGDRSSFVELRPNDTIVIPKDKGLSFGRVAQYTGLAVSVLTLVYLIQRD</sequence>
<evidence type="ECO:0000313" key="3">
    <source>
        <dbReference type="Proteomes" id="UP000489351"/>
    </source>
</evidence>
<keyword evidence="1" id="KW-1133">Transmembrane helix</keyword>
<evidence type="ECO:0000256" key="1">
    <source>
        <dbReference type="SAM" id="Phobius"/>
    </source>
</evidence>
<name>A0ABW9UTA2_CHLPH</name>
<keyword evidence="3" id="KW-1185">Reference proteome</keyword>
<dbReference type="RefSeq" id="WP_126341737.1">
    <property type="nucleotide sequence ID" value="NZ_WUBZ01000027.1"/>
</dbReference>